<dbReference type="AlphaFoldDB" id="A0AAE3KL96"/>
<evidence type="ECO:0000259" key="1">
    <source>
        <dbReference type="Pfam" id="PF09347"/>
    </source>
</evidence>
<dbReference type="PANTHER" id="PTHR31527:SF0">
    <property type="entry name" value="RE64534P"/>
    <property type="match status" value="1"/>
</dbReference>
<comment type="caution">
    <text evidence="2">The sequence shown here is derived from an EMBL/GenBank/DDBJ whole genome shotgun (WGS) entry which is preliminary data.</text>
</comment>
<evidence type="ECO:0000313" key="2">
    <source>
        <dbReference type="EMBL" id="MCP2170119.1"/>
    </source>
</evidence>
<dbReference type="EMBL" id="JAMTCK010000024">
    <property type="protein sequence ID" value="MCP2170119.1"/>
    <property type="molecule type" value="Genomic_DNA"/>
</dbReference>
<protein>
    <recommendedName>
        <fullName evidence="1">DUF1989 domain-containing protein</fullName>
    </recommendedName>
</protein>
<dbReference type="InterPro" id="IPR018959">
    <property type="entry name" value="DUF1989"/>
</dbReference>
<dbReference type="PANTHER" id="PTHR31527">
    <property type="entry name" value="RE64534P"/>
    <property type="match status" value="1"/>
</dbReference>
<feature type="domain" description="DUF1989" evidence="1">
    <location>
        <begin position="12"/>
        <end position="174"/>
    </location>
</feature>
<dbReference type="Pfam" id="PF09347">
    <property type="entry name" value="DUF1989"/>
    <property type="match status" value="1"/>
</dbReference>
<organism evidence="2 3">
    <name type="scientific">Goodfellowiella coeruleoviolacea</name>
    <dbReference type="NCBI Taxonomy" id="334858"/>
    <lineage>
        <taxon>Bacteria</taxon>
        <taxon>Bacillati</taxon>
        <taxon>Actinomycetota</taxon>
        <taxon>Actinomycetes</taxon>
        <taxon>Pseudonocardiales</taxon>
        <taxon>Pseudonocardiaceae</taxon>
        <taxon>Goodfellowiella</taxon>
    </lineage>
</organism>
<gene>
    <name evidence="2" type="ORF">LX83_007007</name>
</gene>
<dbReference type="Proteomes" id="UP001206128">
    <property type="component" value="Unassembled WGS sequence"/>
</dbReference>
<keyword evidence="3" id="KW-1185">Reference proteome</keyword>
<evidence type="ECO:0000313" key="3">
    <source>
        <dbReference type="Proteomes" id="UP001206128"/>
    </source>
</evidence>
<reference evidence="2" key="1">
    <citation type="submission" date="2022-06" db="EMBL/GenBank/DDBJ databases">
        <title>Genomic Encyclopedia of Archaeal and Bacterial Type Strains, Phase II (KMG-II): from individual species to whole genera.</title>
        <authorList>
            <person name="Goeker M."/>
        </authorList>
    </citation>
    <scope>NUCLEOTIDE SEQUENCE</scope>
    <source>
        <strain evidence="2">DSM 43935</strain>
    </source>
</reference>
<dbReference type="RefSeq" id="WP_253779948.1">
    <property type="nucleotide sequence ID" value="NZ_JAMTCK010000024.1"/>
</dbReference>
<sequence length="204" mass="21439">MQQTQPSEETPVPAGAAGAVEVRAGQRVRVVAVEGSQVADLFAFTRGDLAEHLSAAHTRGHVNRLFPRVGEQFVTTARRPILTLVEDTSPGRHDMLVPACDPARYRALGHVGAHRSCAENLREALAPWGDPGLVPQPVNLFMDISVASDGELVWGVSPAGPGAAVTLRAELDCVVVVSACPQDLNVINGGAPGPLLVEVVPAER</sequence>
<accession>A0AAE3KL96</accession>
<name>A0AAE3KL96_9PSEU</name>
<proteinExistence type="predicted"/>